<dbReference type="AlphaFoldDB" id="A0A7C9HTQ8"/>
<keyword evidence="2" id="KW-1185">Reference proteome</keyword>
<accession>A0A7C9HTQ8</accession>
<gene>
    <name evidence="1" type="ORF">GO986_18685</name>
</gene>
<name>A0A7C9HTQ8_9DEIO</name>
<evidence type="ECO:0000313" key="2">
    <source>
        <dbReference type="Proteomes" id="UP000483286"/>
    </source>
</evidence>
<comment type="caution">
    <text evidence="1">The sequence shown here is derived from an EMBL/GenBank/DDBJ whole genome shotgun (WGS) entry which is preliminary data.</text>
</comment>
<protein>
    <submittedName>
        <fullName evidence="1">Uncharacterized protein</fullName>
    </submittedName>
</protein>
<dbReference type="RefSeq" id="WP_157460880.1">
    <property type="nucleotide sequence ID" value="NZ_WQLB01000034.1"/>
</dbReference>
<dbReference type="Proteomes" id="UP000483286">
    <property type="component" value="Unassembled WGS sequence"/>
</dbReference>
<sequence length="73" mass="7888">MISLTAPKIQAACTAGPPLPDPHKAHVFFQDLAALATQHGFILGRATWETPERAVPHFQVQIIAPATEFPDDS</sequence>
<reference evidence="1 2" key="1">
    <citation type="submission" date="2019-12" db="EMBL/GenBank/DDBJ databases">
        <title>Deinococcus sp. HMF7620 Genome sequencing and assembly.</title>
        <authorList>
            <person name="Kang H."/>
            <person name="Kim H."/>
            <person name="Joh K."/>
        </authorList>
    </citation>
    <scope>NUCLEOTIDE SEQUENCE [LARGE SCALE GENOMIC DNA]</scope>
    <source>
        <strain evidence="1 2">HMF7620</strain>
    </source>
</reference>
<proteinExistence type="predicted"/>
<dbReference type="EMBL" id="WQLB01000034">
    <property type="protein sequence ID" value="MVN88769.1"/>
    <property type="molecule type" value="Genomic_DNA"/>
</dbReference>
<organism evidence="1 2">
    <name type="scientific">Deinococcus arboris</name>
    <dbReference type="NCBI Taxonomy" id="2682977"/>
    <lineage>
        <taxon>Bacteria</taxon>
        <taxon>Thermotogati</taxon>
        <taxon>Deinococcota</taxon>
        <taxon>Deinococci</taxon>
        <taxon>Deinococcales</taxon>
        <taxon>Deinococcaceae</taxon>
        <taxon>Deinococcus</taxon>
    </lineage>
</organism>
<evidence type="ECO:0000313" key="1">
    <source>
        <dbReference type="EMBL" id="MVN88769.1"/>
    </source>
</evidence>